<evidence type="ECO:0000313" key="2">
    <source>
        <dbReference type="EMBL" id="SSK57233.1"/>
    </source>
</evidence>
<evidence type="ECO:0000313" key="3">
    <source>
        <dbReference type="Proteomes" id="UP000252603"/>
    </source>
</evidence>
<reference evidence="2 3" key="1">
    <citation type="submission" date="2018-07" db="EMBL/GenBank/DDBJ databases">
        <authorList>
            <consortium name="Pathogen Informatics"/>
        </authorList>
    </citation>
    <scope>NUCLEOTIDE SEQUENCE [LARGE SCALE GENOMIC DNA]</scope>
    <source>
        <strain evidence="2 3">4300STDY6470422</strain>
    </source>
</reference>
<evidence type="ECO:0000313" key="4">
    <source>
        <dbReference type="Proteomes" id="UP000468995"/>
    </source>
</evidence>
<reference evidence="1 4" key="2">
    <citation type="submission" date="2019-07" db="EMBL/GenBank/DDBJ databases">
        <title>Genome sequence of OXA-232-producing Klebsiella pneumoniae ST23 from septicemic neonate.</title>
        <authorList>
            <person name="Mukherjee S."/>
            <person name="Naha S."/>
            <person name="Bhadury P."/>
            <person name="Basu S."/>
        </authorList>
    </citation>
    <scope>NUCLEOTIDE SEQUENCE [LARGE SCALE GENOMIC DNA]</scope>
    <source>
        <strain evidence="1 4">EN5275</strain>
    </source>
</reference>
<evidence type="ECO:0000313" key="1">
    <source>
        <dbReference type="EMBL" id="MSS29692.1"/>
    </source>
</evidence>
<accession>A0A332JZZ4</accession>
<dbReference type="RefSeq" id="WP_012737456.1">
    <property type="nucleotide sequence ID" value="NZ_AP025246.1"/>
</dbReference>
<proteinExistence type="predicted"/>
<gene>
    <name evidence="1" type="ORF">FME62_02665</name>
    <name evidence="2" type="ORF">SAMEA4364603_04813</name>
</gene>
<organism evidence="2 3">
    <name type="scientific">Klebsiella pneumoniae</name>
    <dbReference type="NCBI Taxonomy" id="573"/>
    <lineage>
        <taxon>Bacteria</taxon>
        <taxon>Pseudomonadati</taxon>
        <taxon>Pseudomonadota</taxon>
        <taxon>Gammaproteobacteria</taxon>
        <taxon>Enterobacterales</taxon>
        <taxon>Enterobacteriaceae</taxon>
        <taxon>Klebsiella/Raoultella group</taxon>
        <taxon>Klebsiella</taxon>
        <taxon>Klebsiella pneumoniae complex</taxon>
    </lineage>
</organism>
<dbReference type="Proteomes" id="UP000252603">
    <property type="component" value="Unassembled WGS sequence"/>
</dbReference>
<dbReference type="EMBL" id="UFEU01000020">
    <property type="protein sequence ID" value="SSK57233.1"/>
    <property type="molecule type" value="Genomic_DNA"/>
</dbReference>
<dbReference type="EMBL" id="VINI01000002">
    <property type="protein sequence ID" value="MSS29692.1"/>
    <property type="molecule type" value="Genomic_DNA"/>
</dbReference>
<protein>
    <submittedName>
        <fullName evidence="2">Uncharacterized protein</fullName>
    </submittedName>
</protein>
<name>A0A332JZZ4_KLEPN</name>
<sequence>MAFSPLFIKPVHYRDKSPVFSSGKVHKNRRKGLETSVVIDLNIISKMKDVILGKTGYEESGLQYAVKEFNKSPLYLSPGFSFNEADRDYYEELYTSFELFLKKYCPTYIDAPNSLALPPPKESKRTFKELSTGERYMHSISYLSMLLIQIIMRNFRGYSPIQKFEKYVEYMVSKVDFLTVIEAEIARYCFFESNECKDILFKKFCDKIHDNFLKKGNKKYILKNALNSASDIIYYRVVAIQSNEELDGVIQDTWLLTADEGLKYIAQSIYFIPSFDGCDHKAVRLVRNNFQRQSSYWRSCDELFESYNFQRNFINFARFTSQECESKFKLITNCILSLENELVED</sequence>
<dbReference type="Proteomes" id="UP000468995">
    <property type="component" value="Unassembled WGS sequence"/>
</dbReference>
<dbReference type="AlphaFoldDB" id="A0A332JZZ4"/>